<feature type="region of interest" description="Disordered" evidence="1">
    <location>
        <begin position="90"/>
        <end position="114"/>
    </location>
</feature>
<dbReference type="KEGG" id="uvi:66068496"/>
<dbReference type="AlphaFoldDB" id="A0A8E5MKB6"/>
<name>A0A8E5MKB6_USTVR</name>
<accession>A0A8E5MKB6</accession>
<dbReference type="RefSeq" id="XP_043001151.1">
    <property type="nucleotide sequence ID" value="XM_043145216.1"/>
</dbReference>
<dbReference type="EMBL" id="CP072759">
    <property type="protein sequence ID" value="QUC23478.1"/>
    <property type="molecule type" value="Genomic_DNA"/>
</dbReference>
<sequence length="268" mass="29754">MMQQTWDEYGRGALRALSFDLVLQEEGVGYVTSHPKFGRDLRAGIHHRTWESQAGKRKTRHLGHILAYRACQFVGNLVCPDDLLAGISRTPPSSKGVHAAQRQSPPPLSLMSTTRPRECHCNAQKSGISVGLVECRGGLSISARQRKETCNFCASRLSRCRWPSPESRMRRMGGCEALADKRVYCLSVLVAPKCSIFRPRRFLNRFDQPRYSLVGPKTGSDGFEKTGGVSIPTLPSHDGRKHPDGLPVPQAPKLMHSDSPSVRVQRRG</sequence>
<protein>
    <submittedName>
        <fullName evidence="2">Uncharacterized protein</fullName>
    </submittedName>
</protein>
<feature type="region of interest" description="Disordered" evidence="1">
    <location>
        <begin position="215"/>
        <end position="268"/>
    </location>
</feature>
<proteinExistence type="predicted"/>
<evidence type="ECO:0000256" key="1">
    <source>
        <dbReference type="SAM" id="MobiDB-lite"/>
    </source>
</evidence>
<reference evidence="2" key="1">
    <citation type="submission" date="2020-03" db="EMBL/GenBank/DDBJ databases">
        <title>A mixture of massive structural variations and highly conserved coding sequences in Ustilaginoidea virens genome.</title>
        <authorList>
            <person name="Zhang K."/>
            <person name="Zhao Z."/>
            <person name="Zhang Z."/>
            <person name="Li Y."/>
            <person name="Hsiang T."/>
            <person name="Sun W."/>
        </authorList>
    </citation>
    <scope>NUCLEOTIDE SEQUENCE</scope>
    <source>
        <strain evidence="2">UV-8b</strain>
    </source>
</reference>
<gene>
    <name evidence="2" type="ORF">UV8b_07719</name>
</gene>
<dbReference type="Proteomes" id="UP000027002">
    <property type="component" value="Chromosome 7"/>
</dbReference>
<keyword evidence="3" id="KW-1185">Reference proteome</keyword>
<organism evidence="2 3">
    <name type="scientific">Ustilaginoidea virens</name>
    <name type="common">Rice false smut fungus</name>
    <name type="synonym">Villosiclava virens</name>
    <dbReference type="NCBI Taxonomy" id="1159556"/>
    <lineage>
        <taxon>Eukaryota</taxon>
        <taxon>Fungi</taxon>
        <taxon>Dikarya</taxon>
        <taxon>Ascomycota</taxon>
        <taxon>Pezizomycotina</taxon>
        <taxon>Sordariomycetes</taxon>
        <taxon>Hypocreomycetidae</taxon>
        <taxon>Hypocreales</taxon>
        <taxon>Clavicipitaceae</taxon>
        <taxon>Ustilaginoidea</taxon>
    </lineage>
</organism>
<dbReference type="GeneID" id="66068496"/>
<evidence type="ECO:0000313" key="2">
    <source>
        <dbReference type="EMBL" id="QUC23478.1"/>
    </source>
</evidence>
<evidence type="ECO:0000313" key="3">
    <source>
        <dbReference type="Proteomes" id="UP000027002"/>
    </source>
</evidence>